<dbReference type="Gene3D" id="1.25.40.20">
    <property type="entry name" value="Ankyrin repeat-containing domain"/>
    <property type="match status" value="1"/>
</dbReference>
<dbReference type="Proteomes" id="UP000186817">
    <property type="component" value="Unassembled WGS sequence"/>
</dbReference>
<dbReference type="InterPro" id="IPR002110">
    <property type="entry name" value="Ankyrin_rpt"/>
</dbReference>
<keyword evidence="1" id="KW-0677">Repeat</keyword>
<dbReference type="InterPro" id="IPR036770">
    <property type="entry name" value="Ankyrin_rpt-contain_sf"/>
</dbReference>
<dbReference type="OrthoDB" id="445661at2759"/>
<keyword evidence="2 3" id="KW-0040">ANK repeat</keyword>
<keyword evidence="5" id="KW-1185">Reference proteome</keyword>
<sequence>MVDKANDCGDTALHAAAWQGHVDAVEQLVVAGAIISKANADGDAPLHVAAQRGHVKVVHFLIDQQADLAKRNVEGATALEKSGLLLDGSFGAWLGGLLRVGCRLSDRQVSSLARRVSNVLAEASGSSMQSALAFASLPMRALAPAASD</sequence>
<dbReference type="PANTHER" id="PTHR24171:SF10">
    <property type="entry name" value="ANKYRIN REPEAT DOMAIN-CONTAINING PROTEIN 29-LIKE"/>
    <property type="match status" value="1"/>
</dbReference>
<name>A0A1Q9D2M8_SYMMI</name>
<dbReference type="PANTHER" id="PTHR24171">
    <property type="entry name" value="ANKYRIN REPEAT DOMAIN-CONTAINING PROTEIN 39-RELATED"/>
    <property type="match status" value="1"/>
</dbReference>
<dbReference type="SMART" id="SM00248">
    <property type="entry name" value="ANK"/>
    <property type="match status" value="2"/>
</dbReference>
<dbReference type="PROSITE" id="PS50088">
    <property type="entry name" value="ANK_REPEAT"/>
    <property type="match status" value="2"/>
</dbReference>
<dbReference type="Pfam" id="PF12796">
    <property type="entry name" value="Ank_2"/>
    <property type="match status" value="1"/>
</dbReference>
<gene>
    <name evidence="4" type="primary">HOS4</name>
    <name evidence="4" type="ORF">AK812_SmicGene29158</name>
</gene>
<feature type="repeat" description="ANK" evidence="3">
    <location>
        <begin position="8"/>
        <end position="40"/>
    </location>
</feature>
<comment type="caution">
    <text evidence="4">The sequence shown here is derived from an EMBL/GenBank/DDBJ whole genome shotgun (WGS) entry which is preliminary data.</text>
</comment>
<evidence type="ECO:0000313" key="5">
    <source>
        <dbReference type="Proteomes" id="UP000186817"/>
    </source>
</evidence>
<dbReference type="EMBL" id="LSRX01000762">
    <property type="protein sequence ID" value="OLP89395.1"/>
    <property type="molecule type" value="Genomic_DNA"/>
</dbReference>
<evidence type="ECO:0000256" key="2">
    <source>
        <dbReference type="ARBA" id="ARBA00023043"/>
    </source>
</evidence>
<reference evidence="4 5" key="1">
    <citation type="submission" date="2016-02" db="EMBL/GenBank/DDBJ databases">
        <title>Genome analysis of coral dinoflagellate symbionts highlights evolutionary adaptations to a symbiotic lifestyle.</title>
        <authorList>
            <person name="Aranda M."/>
            <person name="Li Y."/>
            <person name="Liew Y.J."/>
            <person name="Baumgarten S."/>
            <person name="Simakov O."/>
            <person name="Wilson M."/>
            <person name="Piel J."/>
            <person name="Ashoor H."/>
            <person name="Bougouffa S."/>
            <person name="Bajic V.B."/>
            <person name="Ryu T."/>
            <person name="Ravasi T."/>
            <person name="Bayer T."/>
            <person name="Micklem G."/>
            <person name="Kim H."/>
            <person name="Bhak J."/>
            <person name="Lajeunesse T.C."/>
            <person name="Voolstra C.R."/>
        </authorList>
    </citation>
    <scope>NUCLEOTIDE SEQUENCE [LARGE SCALE GENOMIC DNA]</scope>
    <source>
        <strain evidence="4 5">CCMP2467</strain>
    </source>
</reference>
<dbReference type="SUPFAM" id="SSF48403">
    <property type="entry name" value="Ankyrin repeat"/>
    <property type="match status" value="1"/>
</dbReference>
<evidence type="ECO:0000313" key="4">
    <source>
        <dbReference type="EMBL" id="OLP89395.1"/>
    </source>
</evidence>
<accession>A0A1Q9D2M8</accession>
<protein>
    <submittedName>
        <fullName evidence="4">Protein HOS4</fullName>
    </submittedName>
</protein>
<organism evidence="4 5">
    <name type="scientific">Symbiodinium microadriaticum</name>
    <name type="common">Dinoflagellate</name>
    <name type="synonym">Zooxanthella microadriatica</name>
    <dbReference type="NCBI Taxonomy" id="2951"/>
    <lineage>
        <taxon>Eukaryota</taxon>
        <taxon>Sar</taxon>
        <taxon>Alveolata</taxon>
        <taxon>Dinophyceae</taxon>
        <taxon>Suessiales</taxon>
        <taxon>Symbiodiniaceae</taxon>
        <taxon>Symbiodinium</taxon>
    </lineage>
</organism>
<dbReference type="AlphaFoldDB" id="A0A1Q9D2M8"/>
<evidence type="ECO:0000256" key="1">
    <source>
        <dbReference type="ARBA" id="ARBA00022737"/>
    </source>
</evidence>
<evidence type="ECO:0000256" key="3">
    <source>
        <dbReference type="PROSITE-ProRule" id="PRU00023"/>
    </source>
</evidence>
<feature type="repeat" description="ANK" evidence="3">
    <location>
        <begin position="41"/>
        <end position="73"/>
    </location>
</feature>
<dbReference type="PROSITE" id="PS50297">
    <property type="entry name" value="ANK_REP_REGION"/>
    <property type="match status" value="2"/>
</dbReference>
<proteinExistence type="predicted"/>